<dbReference type="InterPro" id="IPR006059">
    <property type="entry name" value="SBP"/>
</dbReference>
<dbReference type="Pfam" id="PF01547">
    <property type="entry name" value="SBP_bac_1"/>
    <property type="match status" value="1"/>
</dbReference>
<dbReference type="PANTHER" id="PTHR43649:SF16">
    <property type="entry name" value="SUGAR-BINDING LIPOPROTEIN"/>
    <property type="match status" value="1"/>
</dbReference>
<keyword evidence="3" id="KW-1185">Reference proteome</keyword>
<reference evidence="2 3" key="1">
    <citation type="journal article" date="2021" name="MBio">
        <title>Poor Competitiveness of Bradyrhizobium in Pigeon Pea Root Colonization in Indian Soils.</title>
        <authorList>
            <person name="Chalasani D."/>
            <person name="Basu A."/>
            <person name="Pullabhotla S.V.S.R.N."/>
            <person name="Jorrin B."/>
            <person name="Neal A.L."/>
            <person name="Poole P.S."/>
            <person name="Podile A.R."/>
            <person name="Tkacz A."/>
        </authorList>
    </citation>
    <scope>NUCLEOTIDE SEQUENCE [LARGE SCALE GENOMIC DNA]</scope>
    <source>
        <strain evidence="2 3">HU14</strain>
    </source>
</reference>
<dbReference type="SUPFAM" id="SSF53850">
    <property type="entry name" value="Periplasmic binding protein-like II"/>
    <property type="match status" value="1"/>
</dbReference>
<dbReference type="PROSITE" id="PS51257">
    <property type="entry name" value="PROKAR_LIPOPROTEIN"/>
    <property type="match status" value="1"/>
</dbReference>
<proteinExistence type="predicted"/>
<comment type="caution">
    <text evidence="2">The sequence shown here is derived from an EMBL/GenBank/DDBJ whole genome shotgun (WGS) entry which is preliminary data.</text>
</comment>
<dbReference type="EMBL" id="JAEUAW010000001">
    <property type="protein sequence ID" value="MBW9092107.1"/>
    <property type="molecule type" value="Genomic_DNA"/>
</dbReference>
<evidence type="ECO:0000313" key="2">
    <source>
        <dbReference type="EMBL" id="MBW9092107.1"/>
    </source>
</evidence>
<evidence type="ECO:0000256" key="1">
    <source>
        <dbReference type="SAM" id="SignalP"/>
    </source>
</evidence>
<protein>
    <submittedName>
        <fullName evidence="2">Extracellular solute-binding protein</fullName>
    </submittedName>
</protein>
<keyword evidence="1" id="KW-0732">Signal</keyword>
<dbReference type="PANTHER" id="PTHR43649">
    <property type="entry name" value="ARABINOSE-BINDING PROTEIN-RELATED"/>
    <property type="match status" value="1"/>
</dbReference>
<dbReference type="Gene3D" id="3.40.190.10">
    <property type="entry name" value="Periplasmic binding protein-like II"/>
    <property type="match status" value="1"/>
</dbReference>
<feature type="chain" id="PRO_5045482683" evidence="1">
    <location>
        <begin position="21"/>
        <end position="456"/>
    </location>
</feature>
<accession>A0ABS7HGR7</accession>
<organism evidence="2 3">
    <name type="scientific">Microbacterium jejuense</name>
    <dbReference type="NCBI Taxonomy" id="1263637"/>
    <lineage>
        <taxon>Bacteria</taxon>
        <taxon>Bacillati</taxon>
        <taxon>Actinomycetota</taxon>
        <taxon>Actinomycetes</taxon>
        <taxon>Micrococcales</taxon>
        <taxon>Microbacteriaceae</taxon>
        <taxon>Microbacterium</taxon>
    </lineage>
</organism>
<name>A0ABS7HGR7_9MICO</name>
<dbReference type="Proteomes" id="UP001196843">
    <property type="component" value="Unassembled WGS sequence"/>
</dbReference>
<sequence length="456" mass="49179">MKSPARVLLAGVATVATVGALVGCSAAGGDGGDSDKIELRVATFPPGADAAAYDAFATQEKQFEKEHPNIDIIGVEYEWEGPTFAVQLAGGSLPDVFTVPFTDSKTLLENGQLMDVTAEVKDLGYEDSFNPIILDGVTGDDGKIYGFPRQAYAMGLHYNRDLFEQAGLDPDQPPTTWDEIREYAKKIHDATGKAGYAQMAINNTGGWQLTAQTVARGGRTQTDNEDGTATSTVDNDATKASLQFLHDLKWEDDSFGSKVDLDWGTINQEFAAGNIGMYTSGSDVYTALVRDFGLDPDVYGLGVVPVEGDDPGTLGGGDIAVISPTVDDPTKEAAVEWIDWYYMQKLMDKDAAVQDAKALADSDQAVGTPVLPVLSRELYEESLTWIEPYINVPRDQMTSFTDNIWDQTPVGEPKKSTQEVYALLDTVVQTVLTDQNADIDALLAQAQTDAQALLDE</sequence>
<feature type="signal peptide" evidence="1">
    <location>
        <begin position="1"/>
        <end position="20"/>
    </location>
</feature>
<gene>
    <name evidence="2" type="ORF">JNB62_00240</name>
</gene>
<dbReference type="InterPro" id="IPR050490">
    <property type="entry name" value="Bact_solute-bd_prot1"/>
</dbReference>
<evidence type="ECO:0000313" key="3">
    <source>
        <dbReference type="Proteomes" id="UP001196843"/>
    </source>
</evidence>
<dbReference type="RefSeq" id="WP_220298878.1">
    <property type="nucleotide sequence ID" value="NZ_JAEUAW010000001.1"/>
</dbReference>